<dbReference type="SUPFAM" id="SSF109709">
    <property type="entry name" value="KorB DNA-binding domain-like"/>
    <property type="match status" value="1"/>
</dbReference>
<feature type="region of interest" description="Disordered" evidence="1">
    <location>
        <begin position="122"/>
        <end position="152"/>
    </location>
</feature>
<name>A0A5C1AJ66_9BACT</name>
<accession>A0A5C1AJ66</accession>
<dbReference type="KEGG" id="lrs:PX52LOC_06573"/>
<reference evidence="3" key="1">
    <citation type="submission" date="2019-08" db="EMBL/GenBank/DDBJ databases">
        <title>Limnoglobus roseus gen. nov., sp. nov., a novel freshwater planctomycete with a giant genome from the family Gemmataceae.</title>
        <authorList>
            <person name="Kulichevskaya I.S."/>
            <person name="Naumoff D.G."/>
            <person name="Miroshnikov K."/>
            <person name="Ivanova A."/>
            <person name="Philippov D.A."/>
            <person name="Hakobyan A."/>
            <person name="Rijpstra I.C."/>
            <person name="Sinninghe Damste J.S."/>
            <person name="Liesack W."/>
            <person name="Dedysh S.N."/>
        </authorList>
    </citation>
    <scope>NUCLEOTIDE SEQUENCE [LARGE SCALE GENOMIC DNA]</scope>
    <source>
        <strain evidence="3">PX52</strain>
    </source>
</reference>
<dbReference type="InterPro" id="IPR036086">
    <property type="entry name" value="ParB/Sulfiredoxin_sf"/>
</dbReference>
<feature type="compositionally biased region" description="Basic and acidic residues" evidence="1">
    <location>
        <begin position="123"/>
        <end position="133"/>
    </location>
</feature>
<dbReference type="AlphaFoldDB" id="A0A5C1AJ66"/>
<dbReference type="RefSeq" id="WP_168219333.1">
    <property type="nucleotide sequence ID" value="NZ_CP042425.1"/>
</dbReference>
<dbReference type="Proteomes" id="UP000324974">
    <property type="component" value="Chromosome"/>
</dbReference>
<evidence type="ECO:0000313" key="2">
    <source>
        <dbReference type="EMBL" id="QEL19499.1"/>
    </source>
</evidence>
<evidence type="ECO:0000256" key="1">
    <source>
        <dbReference type="SAM" id="MobiDB-lite"/>
    </source>
</evidence>
<sequence>MSDTRTIRYGDKDYTVSAAHPAADALPLKLDTDEFRDIVASMASDGFDPEKPIYRQAATGRVISGRRRELASQVAGVETVYVDKGWTDAEVVAFVERDELHRRNLTPSEKAASAVELAALKPHGGDRKSEAARDQAATSPLDPAAADQARSREAIAKGAGVGERTVRAVAAVREKSESLFAAVKEGEIGAQLAERLVKKASPRQIKQVLAADDKSQAANKVLRQVEEAARREADSPGGQEGEPGLDDRFMPNAADARALAMAFGFAISGLRSAHRGLMNNLRDRDHPLAKRIDLHGNFASQLLALIETLERNLPELPCPPCCGTGETGDGKSCRHCQGYGVVDRGFYDGNKAVWPKVEKRMQQLRANADAGDAA</sequence>
<feature type="region of interest" description="Disordered" evidence="1">
    <location>
        <begin position="226"/>
        <end position="249"/>
    </location>
</feature>
<evidence type="ECO:0000313" key="3">
    <source>
        <dbReference type="Proteomes" id="UP000324974"/>
    </source>
</evidence>
<protein>
    <recommendedName>
        <fullName evidence="4">ParB/Sulfiredoxin domain-containing protein</fullName>
    </recommendedName>
</protein>
<keyword evidence="3" id="KW-1185">Reference proteome</keyword>
<proteinExistence type="predicted"/>
<evidence type="ECO:0008006" key="4">
    <source>
        <dbReference type="Google" id="ProtNLM"/>
    </source>
</evidence>
<organism evidence="2 3">
    <name type="scientific">Limnoglobus roseus</name>
    <dbReference type="NCBI Taxonomy" id="2598579"/>
    <lineage>
        <taxon>Bacteria</taxon>
        <taxon>Pseudomonadati</taxon>
        <taxon>Planctomycetota</taxon>
        <taxon>Planctomycetia</taxon>
        <taxon>Gemmatales</taxon>
        <taxon>Gemmataceae</taxon>
        <taxon>Limnoglobus</taxon>
    </lineage>
</organism>
<dbReference type="EMBL" id="CP042425">
    <property type="protein sequence ID" value="QEL19499.1"/>
    <property type="molecule type" value="Genomic_DNA"/>
</dbReference>
<dbReference type="SUPFAM" id="SSF110849">
    <property type="entry name" value="ParB/Sulfiredoxin"/>
    <property type="match status" value="1"/>
</dbReference>
<dbReference type="Gene3D" id="1.10.10.2830">
    <property type="match status" value="1"/>
</dbReference>
<gene>
    <name evidence="2" type="ORF">PX52LOC_06573</name>
</gene>